<keyword evidence="7" id="KW-0030">Aminoacyl-tRNA synthetase</keyword>
<dbReference type="PANTHER" id="PTHR11956:SF5">
    <property type="entry name" value="ARGININE--TRNA LIGASE, CYTOPLASMIC"/>
    <property type="match status" value="1"/>
</dbReference>
<dbReference type="SMART" id="SM00836">
    <property type="entry name" value="DALR_1"/>
    <property type="match status" value="1"/>
</dbReference>
<dbReference type="InterPro" id="IPR014729">
    <property type="entry name" value="Rossmann-like_a/b/a_fold"/>
</dbReference>
<proteinExistence type="inferred from homology"/>
<evidence type="ECO:0000256" key="2">
    <source>
        <dbReference type="ARBA" id="ARBA00012837"/>
    </source>
</evidence>
<sequence length="189" mass="22064">RPEFALVIEEVENLAFEEVNKRYSTLTNNEKKKRAKTISLAAIIFYILKYSYVKGFIFKPDESISFEGETGPYIQYCYARIASIISKTEQEIDLNIKWQLLVHEKEQFLMKQLIYFPEIIDTAEKTYNIHLIPQYLLSLCQGFNSFYSVCQVLSDDKELEKARLLLIRCVQIVIKIGLDILGIDTLNQM</sequence>
<evidence type="ECO:0000256" key="7">
    <source>
        <dbReference type="ARBA" id="ARBA00023146"/>
    </source>
</evidence>
<accession>X0UDV0</accession>
<dbReference type="Gene3D" id="1.10.730.10">
    <property type="entry name" value="Isoleucyl-tRNA Synthetase, Domain 1"/>
    <property type="match status" value="1"/>
</dbReference>
<dbReference type="Pfam" id="PF05746">
    <property type="entry name" value="DALR_1"/>
    <property type="match status" value="1"/>
</dbReference>
<dbReference type="FunFam" id="1.10.730.10:FF:000006">
    <property type="entry name" value="Arginyl-tRNA synthetase 2, mitochondrial"/>
    <property type="match status" value="1"/>
</dbReference>
<organism evidence="10">
    <name type="scientific">marine sediment metagenome</name>
    <dbReference type="NCBI Taxonomy" id="412755"/>
    <lineage>
        <taxon>unclassified sequences</taxon>
        <taxon>metagenomes</taxon>
        <taxon>ecological metagenomes</taxon>
    </lineage>
</organism>
<feature type="non-terminal residue" evidence="10">
    <location>
        <position position="1"/>
    </location>
</feature>
<protein>
    <recommendedName>
        <fullName evidence="2">arginine--tRNA ligase</fullName>
        <ecNumber evidence="2">6.1.1.19</ecNumber>
    </recommendedName>
</protein>
<dbReference type="InterPro" id="IPR008909">
    <property type="entry name" value="DALR_anticod-bd"/>
</dbReference>
<dbReference type="EMBL" id="BARS01015028">
    <property type="protein sequence ID" value="GAF86665.1"/>
    <property type="molecule type" value="Genomic_DNA"/>
</dbReference>
<evidence type="ECO:0000313" key="10">
    <source>
        <dbReference type="EMBL" id="GAF86665.1"/>
    </source>
</evidence>
<evidence type="ECO:0000256" key="8">
    <source>
        <dbReference type="ARBA" id="ARBA00049339"/>
    </source>
</evidence>
<dbReference type="InterPro" id="IPR009080">
    <property type="entry name" value="tRNAsynth_Ia_anticodon-bd"/>
</dbReference>
<keyword evidence="6" id="KW-0648">Protein biosynthesis</keyword>
<name>X0UDV0_9ZZZZ</name>
<evidence type="ECO:0000256" key="1">
    <source>
        <dbReference type="ARBA" id="ARBA00005594"/>
    </source>
</evidence>
<dbReference type="SUPFAM" id="SSF47323">
    <property type="entry name" value="Anticodon-binding domain of a subclass of class I aminoacyl-tRNA synthetases"/>
    <property type="match status" value="1"/>
</dbReference>
<evidence type="ECO:0000256" key="5">
    <source>
        <dbReference type="ARBA" id="ARBA00022840"/>
    </source>
</evidence>
<comment type="caution">
    <text evidence="10">The sequence shown here is derived from an EMBL/GenBank/DDBJ whole genome shotgun (WGS) entry which is preliminary data.</text>
</comment>
<dbReference type="GO" id="GO:0004814">
    <property type="term" value="F:arginine-tRNA ligase activity"/>
    <property type="evidence" value="ECO:0007669"/>
    <property type="project" value="UniProtKB-EC"/>
</dbReference>
<dbReference type="InterPro" id="IPR001278">
    <property type="entry name" value="Arg-tRNA-ligase"/>
</dbReference>
<evidence type="ECO:0000259" key="9">
    <source>
        <dbReference type="SMART" id="SM00836"/>
    </source>
</evidence>
<evidence type="ECO:0000256" key="3">
    <source>
        <dbReference type="ARBA" id="ARBA00022598"/>
    </source>
</evidence>
<dbReference type="GO" id="GO:0006420">
    <property type="term" value="P:arginyl-tRNA aminoacylation"/>
    <property type="evidence" value="ECO:0007669"/>
    <property type="project" value="InterPro"/>
</dbReference>
<reference evidence="10" key="1">
    <citation type="journal article" date="2014" name="Front. Microbiol.">
        <title>High frequency of phylogenetically diverse reductive dehalogenase-homologous genes in deep subseafloor sedimentary metagenomes.</title>
        <authorList>
            <person name="Kawai M."/>
            <person name="Futagami T."/>
            <person name="Toyoda A."/>
            <person name="Takaki Y."/>
            <person name="Nishi S."/>
            <person name="Hori S."/>
            <person name="Arai W."/>
            <person name="Tsubouchi T."/>
            <person name="Morono Y."/>
            <person name="Uchiyama I."/>
            <person name="Ito T."/>
            <person name="Fujiyama A."/>
            <person name="Inagaki F."/>
            <person name="Takami H."/>
        </authorList>
    </citation>
    <scope>NUCLEOTIDE SEQUENCE</scope>
    <source>
        <strain evidence="10">Expedition CK06-06</strain>
    </source>
</reference>
<dbReference type="PANTHER" id="PTHR11956">
    <property type="entry name" value="ARGINYL-TRNA SYNTHETASE"/>
    <property type="match status" value="1"/>
</dbReference>
<dbReference type="GO" id="GO:0005524">
    <property type="term" value="F:ATP binding"/>
    <property type="evidence" value="ECO:0007669"/>
    <property type="project" value="UniProtKB-KW"/>
</dbReference>
<dbReference type="AlphaFoldDB" id="X0UDV0"/>
<evidence type="ECO:0000256" key="6">
    <source>
        <dbReference type="ARBA" id="ARBA00022917"/>
    </source>
</evidence>
<dbReference type="EC" id="6.1.1.19" evidence="2"/>
<keyword evidence="4" id="KW-0547">Nucleotide-binding</keyword>
<evidence type="ECO:0000256" key="4">
    <source>
        <dbReference type="ARBA" id="ARBA00022741"/>
    </source>
</evidence>
<feature type="domain" description="DALR anticodon binding" evidence="9">
    <location>
        <begin position="74"/>
        <end position="189"/>
    </location>
</feature>
<dbReference type="Gene3D" id="3.40.50.620">
    <property type="entry name" value="HUPs"/>
    <property type="match status" value="1"/>
</dbReference>
<comment type="similarity">
    <text evidence="1">Belongs to the class-I aminoacyl-tRNA synthetase family.</text>
</comment>
<gene>
    <name evidence="10" type="ORF">S01H1_24951</name>
</gene>
<comment type="catalytic activity">
    <reaction evidence="8">
        <text>tRNA(Arg) + L-arginine + ATP = L-arginyl-tRNA(Arg) + AMP + diphosphate</text>
        <dbReference type="Rhea" id="RHEA:20301"/>
        <dbReference type="Rhea" id="RHEA-COMP:9658"/>
        <dbReference type="Rhea" id="RHEA-COMP:9673"/>
        <dbReference type="ChEBI" id="CHEBI:30616"/>
        <dbReference type="ChEBI" id="CHEBI:32682"/>
        <dbReference type="ChEBI" id="CHEBI:33019"/>
        <dbReference type="ChEBI" id="CHEBI:78442"/>
        <dbReference type="ChEBI" id="CHEBI:78513"/>
        <dbReference type="ChEBI" id="CHEBI:456215"/>
        <dbReference type="EC" id="6.1.1.19"/>
    </reaction>
</comment>
<keyword evidence="3" id="KW-0436">Ligase</keyword>
<keyword evidence="5" id="KW-0067">ATP-binding</keyword>